<dbReference type="InterPro" id="IPR026289">
    <property type="entry name" value="SBP_TakP-like"/>
</dbReference>
<organism evidence="4 5">
    <name type="scientific">Thalassospira marina</name>
    <dbReference type="NCBI Taxonomy" id="2048283"/>
    <lineage>
        <taxon>Bacteria</taxon>
        <taxon>Pseudomonadati</taxon>
        <taxon>Pseudomonadota</taxon>
        <taxon>Alphaproteobacteria</taxon>
        <taxon>Rhodospirillales</taxon>
        <taxon>Thalassospiraceae</taxon>
        <taxon>Thalassospira</taxon>
    </lineage>
</organism>
<feature type="binding site" evidence="3">
    <location>
        <position position="219"/>
    </location>
    <ligand>
        <name>substrate</name>
    </ligand>
</feature>
<dbReference type="GO" id="GO:0046872">
    <property type="term" value="F:metal ion binding"/>
    <property type="evidence" value="ECO:0007669"/>
    <property type="project" value="UniProtKB-KW"/>
</dbReference>
<dbReference type="RefSeq" id="WP_101264210.1">
    <property type="nucleotide sequence ID" value="NZ_NWTK01000001.1"/>
</dbReference>
<evidence type="ECO:0000256" key="1">
    <source>
        <dbReference type="ARBA" id="ARBA00022729"/>
    </source>
</evidence>
<dbReference type="InterPro" id="IPR018389">
    <property type="entry name" value="DctP_fam"/>
</dbReference>
<keyword evidence="1" id="KW-0732">Signal</keyword>
<dbReference type="AlphaFoldDB" id="A0A2N3L078"/>
<dbReference type="GO" id="GO:0055085">
    <property type="term" value="P:transmembrane transport"/>
    <property type="evidence" value="ECO:0007669"/>
    <property type="project" value="InterPro"/>
</dbReference>
<dbReference type="EMBL" id="NWTK01000001">
    <property type="protein sequence ID" value="PKR56221.1"/>
    <property type="molecule type" value="Genomic_DNA"/>
</dbReference>
<sequence>MLKTKISRRSLLQLSAGGLVALGATRFATPAIAKNSKISWRMQSLWDGGTTPQKYEERFVQKVAEKTDGAFELKLFSAGQIVPPAQSFDAVRGGAFQLMKTFDGYTAGKIPAHAFISTIPFGYKNSADYAAWFYDLGGLEMARQSYMPAGLHYIAPTIYDQEPIHSKVEIKTIADFKDKKGRFTGLASTVMAGFGVAVTPLPTSEVYSALDKGLIDIADRGDLQANLDAGLAEVAKFIILPGVHQPTTATSYVANKAAFDSLPNDFQVALAEAAREISDEYQAQKTQSDASALAAFKDKGVTVIELDEADVSENRSKAAEIWRKAAKNDALANKILDSQIAQMQKLGLLA</sequence>
<dbReference type="Proteomes" id="UP000233597">
    <property type="component" value="Unassembled WGS sequence"/>
</dbReference>
<dbReference type="InterPro" id="IPR006311">
    <property type="entry name" value="TAT_signal"/>
</dbReference>
<evidence type="ECO:0000256" key="3">
    <source>
        <dbReference type="PIRSR" id="PIRSR039026-2"/>
    </source>
</evidence>
<feature type="binding site" evidence="2">
    <location>
        <position position="162"/>
    </location>
    <ligand>
        <name>substrate</name>
    </ligand>
</feature>
<dbReference type="NCBIfam" id="NF037995">
    <property type="entry name" value="TRAP_S1"/>
    <property type="match status" value="1"/>
</dbReference>
<name>A0A2N3L078_9PROT</name>
<dbReference type="InterPro" id="IPR038404">
    <property type="entry name" value="TRAP_DctP_sf"/>
</dbReference>
<dbReference type="Pfam" id="PF03480">
    <property type="entry name" value="DctP"/>
    <property type="match status" value="1"/>
</dbReference>
<dbReference type="Gene3D" id="3.40.190.10">
    <property type="entry name" value="Periplasmic binding protein-like II"/>
    <property type="match status" value="1"/>
</dbReference>
<feature type="binding site" evidence="3">
    <location>
        <position position="245"/>
    </location>
    <ligand>
        <name>substrate</name>
    </ligand>
</feature>
<dbReference type="PROSITE" id="PS51318">
    <property type="entry name" value="TAT"/>
    <property type="match status" value="1"/>
</dbReference>
<comment type="caution">
    <text evidence="4">The sequence shown here is derived from an EMBL/GenBank/DDBJ whole genome shotgun (WGS) entry which is preliminary data.</text>
</comment>
<dbReference type="PANTHER" id="PTHR33376:SF5">
    <property type="entry name" value="EXTRACYTOPLASMIC SOLUTE RECEPTOR PROTEIN"/>
    <property type="match status" value="1"/>
</dbReference>
<feature type="binding site" evidence="2">
    <location>
        <position position="182"/>
    </location>
    <ligand>
        <name>substrate</name>
    </ligand>
</feature>
<gene>
    <name evidence="4" type="ORF">COO20_01725</name>
</gene>
<keyword evidence="3" id="KW-0479">Metal-binding</keyword>
<evidence type="ECO:0000256" key="2">
    <source>
        <dbReference type="PIRSR" id="PIRSR039026-1"/>
    </source>
</evidence>
<feature type="binding site" evidence="3">
    <location>
        <position position="220"/>
    </location>
    <ligand>
        <name>Na(+)</name>
        <dbReference type="ChEBI" id="CHEBI:29101"/>
    </ligand>
</feature>
<evidence type="ECO:0000313" key="5">
    <source>
        <dbReference type="Proteomes" id="UP000233597"/>
    </source>
</evidence>
<dbReference type="Gene3D" id="3.40.190.170">
    <property type="entry name" value="Bacterial extracellular solute-binding protein, family 7"/>
    <property type="match status" value="1"/>
</dbReference>
<reference evidence="4 5" key="1">
    <citation type="submission" date="2017-09" db="EMBL/GenBank/DDBJ databases">
        <title>Biodiversity and function of Thalassospira species in the particle-attached aromatic-hydrocarbon-degrading consortia from the surface seawater of the South China Sea.</title>
        <authorList>
            <person name="Dong C."/>
            <person name="Liu R."/>
            <person name="Shao Z."/>
        </authorList>
    </citation>
    <scope>NUCLEOTIDE SEQUENCE [LARGE SCALE GENOMIC DNA]</scope>
    <source>
        <strain evidence="4 5">CSC1P2</strain>
    </source>
</reference>
<protein>
    <submittedName>
        <fullName evidence="4">C4-dicarboxylate ABC transporter substrate-binding protein</fullName>
    </submittedName>
</protein>
<dbReference type="GO" id="GO:0031317">
    <property type="term" value="C:tripartite ATP-independent periplasmic transporter complex"/>
    <property type="evidence" value="ECO:0007669"/>
    <property type="project" value="InterPro"/>
</dbReference>
<evidence type="ECO:0000313" key="4">
    <source>
        <dbReference type="EMBL" id="PKR56221.1"/>
    </source>
</evidence>
<dbReference type="PIRSF" id="PIRSF039026">
    <property type="entry name" value="SiaP"/>
    <property type="match status" value="1"/>
</dbReference>
<dbReference type="PANTHER" id="PTHR33376">
    <property type="match status" value="1"/>
</dbReference>
<accession>A0A2N3L078</accession>
<proteinExistence type="predicted"/>
<dbReference type="OrthoDB" id="9769667at2"/>